<evidence type="ECO:0000313" key="2">
    <source>
        <dbReference type="EMBL" id="MYM19379.1"/>
    </source>
</evidence>
<reference evidence="2 3" key="1">
    <citation type="submission" date="2020-01" db="EMBL/GenBank/DDBJ databases">
        <authorList>
            <person name="Deng T."/>
        </authorList>
    </citation>
    <scope>NUCLEOTIDE SEQUENCE [LARGE SCALE GENOMIC DNA]</scope>
    <source>
        <strain evidence="2 3">5221</strain>
    </source>
</reference>
<evidence type="ECO:0000256" key="1">
    <source>
        <dbReference type="PIRSR" id="PIRSR016184-1"/>
    </source>
</evidence>
<dbReference type="GO" id="GO:0016853">
    <property type="term" value="F:isomerase activity"/>
    <property type="evidence" value="ECO:0007669"/>
    <property type="project" value="UniProtKB-KW"/>
</dbReference>
<dbReference type="PANTHER" id="PTHR13774:SF32">
    <property type="entry name" value="ANTISENSE-ENHANCING SEQUENCE 1"/>
    <property type="match status" value="1"/>
</dbReference>
<keyword evidence="3" id="KW-1185">Reference proteome</keyword>
<dbReference type="RefSeq" id="WP_160952814.1">
    <property type="nucleotide sequence ID" value="NZ_WWEQ01000015.1"/>
</dbReference>
<gene>
    <name evidence="2" type="ORF">GSY69_05195</name>
</gene>
<feature type="active site" evidence="1">
    <location>
        <position position="47"/>
    </location>
</feature>
<dbReference type="PANTHER" id="PTHR13774">
    <property type="entry name" value="PHENAZINE BIOSYNTHESIS PROTEIN"/>
    <property type="match status" value="1"/>
</dbReference>
<name>A0A6N9H611_9MICO</name>
<dbReference type="Gene3D" id="3.10.310.10">
    <property type="entry name" value="Diaminopimelate Epimerase, Chain A, domain 1"/>
    <property type="match status" value="2"/>
</dbReference>
<dbReference type="AlphaFoldDB" id="A0A6N9H611"/>
<accession>A0A6N9H611</accession>
<dbReference type="NCBIfam" id="TIGR00654">
    <property type="entry name" value="PhzF_family"/>
    <property type="match status" value="1"/>
</dbReference>
<dbReference type="Proteomes" id="UP000469215">
    <property type="component" value="Unassembled WGS sequence"/>
</dbReference>
<evidence type="ECO:0000313" key="3">
    <source>
        <dbReference type="Proteomes" id="UP000469215"/>
    </source>
</evidence>
<dbReference type="Pfam" id="PF02567">
    <property type="entry name" value="PhzC-PhzF"/>
    <property type="match status" value="1"/>
</dbReference>
<sequence>MSAHPFSQVDVFASGPISGNPVAVVHAAQDVPDDRMASFARWTNLSETTFLLPPAHPEADYRLRIFTPGAEIPFAGHPTLGSAHAWLAAGGEPREPGRLRQECGLGLIDLRIGADATIAFAAPEFVRTGEPELIDLHGALAALGIGEERLFAANWIDNGPGWLGLHLDSAQTVLGLEPDFAALGDLKVGVLGAHPAGGPADVEVRAFCPAYGVPEDPVTGSLNAGFARWLIPAGDLPEDYTAAQGTALARAGRVSVTSADGEIWVGGATASTITGTVEL</sequence>
<keyword evidence="2" id="KW-0413">Isomerase</keyword>
<proteinExistence type="predicted"/>
<dbReference type="InterPro" id="IPR003719">
    <property type="entry name" value="Phenazine_PhzF-like"/>
</dbReference>
<dbReference type="PIRSF" id="PIRSF016184">
    <property type="entry name" value="PhzC_PhzF"/>
    <property type="match status" value="1"/>
</dbReference>
<dbReference type="EMBL" id="WWEQ01000015">
    <property type="protein sequence ID" value="MYM19379.1"/>
    <property type="molecule type" value="Genomic_DNA"/>
</dbReference>
<comment type="caution">
    <text evidence="2">The sequence shown here is derived from an EMBL/GenBank/DDBJ whole genome shotgun (WGS) entry which is preliminary data.</text>
</comment>
<protein>
    <submittedName>
        <fullName evidence="2">PhzF family phenazine biosynthesis isomerase</fullName>
    </submittedName>
</protein>
<dbReference type="SUPFAM" id="SSF54506">
    <property type="entry name" value="Diaminopimelate epimerase-like"/>
    <property type="match status" value="1"/>
</dbReference>
<organism evidence="2 3">
    <name type="scientific">Brevibacterium rongguiense</name>
    <dbReference type="NCBI Taxonomy" id="2695267"/>
    <lineage>
        <taxon>Bacteria</taxon>
        <taxon>Bacillati</taxon>
        <taxon>Actinomycetota</taxon>
        <taxon>Actinomycetes</taxon>
        <taxon>Micrococcales</taxon>
        <taxon>Brevibacteriaceae</taxon>
        <taxon>Brevibacterium</taxon>
    </lineage>
</organism>
<dbReference type="GO" id="GO:0005737">
    <property type="term" value="C:cytoplasm"/>
    <property type="evidence" value="ECO:0007669"/>
    <property type="project" value="TreeGrafter"/>
</dbReference>